<reference evidence="2 3" key="1">
    <citation type="submission" date="2016-03" db="EMBL/GenBank/DDBJ databases">
        <title>Complete genome sequence of a soil Actinobacterium, Nocardioides dokdonensis FR1436.</title>
        <authorList>
            <person name="Kwon S.-K."/>
            <person name="Kim K."/>
            <person name="Kim J.F."/>
        </authorList>
    </citation>
    <scope>NUCLEOTIDE SEQUENCE [LARGE SCALE GENOMIC DNA]</scope>
    <source>
        <strain evidence="2 3">FR1436</strain>
    </source>
</reference>
<evidence type="ECO:0000256" key="1">
    <source>
        <dbReference type="SAM" id="MobiDB-lite"/>
    </source>
</evidence>
<name>A0A1A9GP18_9ACTN</name>
<proteinExistence type="predicted"/>
<protein>
    <submittedName>
        <fullName evidence="2">Uncharacterized protein</fullName>
    </submittedName>
</protein>
<dbReference type="OrthoDB" id="3789324at2"/>
<evidence type="ECO:0000313" key="2">
    <source>
        <dbReference type="EMBL" id="ANH40044.1"/>
    </source>
</evidence>
<feature type="region of interest" description="Disordered" evidence="1">
    <location>
        <begin position="1"/>
        <end position="22"/>
    </location>
</feature>
<dbReference type="PATRIC" id="fig|1300347.3.peg.3649"/>
<dbReference type="STRING" id="1300347.I601_3638"/>
<keyword evidence="3" id="KW-1185">Reference proteome</keyword>
<dbReference type="KEGG" id="ndk:I601_3638"/>
<dbReference type="AlphaFoldDB" id="A0A1A9GP18"/>
<gene>
    <name evidence="2" type="ORF">I601_3638</name>
</gene>
<accession>A0A1A9GP18</accession>
<organism evidence="2 3">
    <name type="scientific">Nocardioides dokdonensis FR1436</name>
    <dbReference type="NCBI Taxonomy" id="1300347"/>
    <lineage>
        <taxon>Bacteria</taxon>
        <taxon>Bacillati</taxon>
        <taxon>Actinomycetota</taxon>
        <taxon>Actinomycetes</taxon>
        <taxon>Propionibacteriales</taxon>
        <taxon>Nocardioidaceae</taxon>
        <taxon>Nocardioides</taxon>
    </lineage>
</organism>
<evidence type="ECO:0000313" key="3">
    <source>
        <dbReference type="Proteomes" id="UP000077868"/>
    </source>
</evidence>
<dbReference type="EMBL" id="CP015079">
    <property type="protein sequence ID" value="ANH40044.1"/>
    <property type="molecule type" value="Genomic_DNA"/>
</dbReference>
<dbReference type="Proteomes" id="UP000077868">
    <property type="component" value="Chromosome"/>
</dbReference>
<sequence>MTTAPSPAPRSRDAGEGLQEPLPRGLELRLRGLVLAHVSSRPARRHPTVVHVGGDDGDELVFACSPGDPDDQGVRTDVLLALLARATGSDPWVWITRPGGLATQDDDARWLAAARAAAGELGRPLVLVLVDRHGWRDPRSGVGRAWRRLRPRP</sequence>
<dbReference type="RefSeq" id="WP_068112818.1">
    <property type="nucleotide sequence ID" value="NZ_CP015079.1"/>
</dbReference>